<dbReference type="InterPro" id="IPR006702">
    <property type="entry name" value="CASP_dom"/>
</dbReference>
<organism evidence="10 11">
    <name type="scientific">Ziziphus jujuba</name>
    <name type="common">Chinese jujube</name>
    <name type="synonym">Ziziphus sativa</name>
    <dbReference type="NCBI Taxonomy" id="326968"/>
    <lineage>
        <taxon>Eukaryota</taxon>
        <taxon>Viridiplantae</taxon>
        <taxon>Streptophyta</taxon>
        <taxon>Embryophyta</taxon>
        <taxon>Tracheophyta</taxon>
        <taxon>Spermatophyta</taxon>
        <taxon>Magnoliopsida</taxon>
        <taxon>eudicotyledons</taxon>
        <taxon>Gunneridae</taxon>
        <taxon>Pentapetalae</taxon>
        <taxon>rosids</taxon>
        <taxon>fabids</taxon>
        <taxon>Rosales</taxon>
        <taxon>Rhamnaceae</taxon>
        <taxon>Paliureae</taxon>
        <taxon>Ziziphus</taxon>
    </lineage>
</organism>
<dbReference type="KEGG" id="zju:107426923"/>
<comment type="subunit">
    <text evidence="3 8">Homodimer and heterodimers.</text>
</comment>
<keyword evidence="4 8" id="KW-1003">Cell membrane</keyword>
<evidence type="ECO:0000313" key="10">
    <source>
        <dbReference type="Proteomes" id="UP001652623"/>
    </source>
</evidence>
<evidence type="ECO:0000256" key="5">
    <source>
        <dbReference type="ARBA" id="ARBA00022692"/>
    </source>
</evidence>
<feature type="transmembrane region" description="Helical" evidence="8">
    <location>
        <begin position="168"/>
        <end position="194"/>
    </location>
</feature>
<dbReference type="InParanoid" id="A0A6P4ACH3"/>
<reference evidence="11" key="1">
    <citation type="submission" date="2025-08" db="UniProtKB">
        <authorList>
            <consortium name="RefSeq"/>
        </authorList>
    </citation>
    <scope>IDENTIFICATION</scope>
    <source>
        <tissue evidence="11">Seedling</tissue>
    </source>
</reference>
<evidence type="ECO:0000256" key="2">
    <source>
        <dbReference type="ARBA" id="ARBA00007651"/>
    </source>
</evidence>
<keyword evidence="6 8" id="KW-1133">Transmembrane helix</keyword>
<dbReference type="AlphaFoldDB" id="A0A6P4ACH3"/>
<evidence type="ECO:0000256" key="4">
    <source>
        <dbReference type="ARBA" id="ARBA00022475"/>
    </source>
</evidence>
<evidence type="ECO:0000256" key="6">
    <source>
        <dbReference type="ARBA" id="ARBA00022989"/>
    </source>
</evidence>
<feature type="transmembrane region" description="Helical" evidence="8">
    <location>
        <begin position="122"/>
        <end position="148"/>
    </location>
</feature>
<evidence type="ECO:0000256" key="7">
    <source>
        <dbReference type="ARBA" id="ARBA00023136"/>
    </source>
</evidence>
<evidence type="ECO:0000313" key="11">
    <source>
        <dbReference type="RefSeq" id="XP_015892719.3"/>
    </source>
</evidence>
<dbReference type="PANTHER" id="PTHR36488">
    <property type="entry name" value="CASP-LIKE PROTEIN 1U1"/>
    <property type="match status" value="1"/>
</dbReference>
<dbReference type="Pfam" id="PF04535">
    <property type="entry name" value="CASP_dom"/>
    <property type="match status" value="1"/>
</dbReference>
<dbReference type="PANTHER" id="PTHR36488:SF8">
    <property type="entry name" value="CASP-LIKE PROTEIN 1U1"/>
    <property type="match status" value="1"/>
</dbReference>
<sequence>MENQKGSNDGKIDGLESRGREVMVANQRTTGTCESLLRILALALTLAAAIVLGVNKQSKVVPIKLVEGLPPLNVSVPAKWHYLSAFVYFVVVNAVASAYAAVSLVLSLANRGGKSSSSSSRLVVIFLDVIMVSLLFSSIGAAGAIGLMGREGNKHVQWKKVCNTFGKFCGQAAVAVILSLLGSIAFVFLVMLSARSLHKKITK</sequence>
<evidence type="ECO:0000259" key="9">
    <source>
        <dbReference type="Pfam" id="PF04535"/>
    </source>
</evidence>
<feature type="transmembrane region" description="Helical" evidence="8">
    <location>
        <begin position="85"/>
        <end position="110"/>
    </location>
</feature>
<comment type="similarity">
    <text evidence="2 8">Belongs to the Casparian strip membrane proteins (CASP) family.</text>
</comment>
<keyword evidence="7 8" id="KW-0472">Membrane</keyword>
<dbReference type="InterPro" id="IPR006459">
    <property type="entry name" value="CASP/CASPL"/>
</dbReference>
<gene>
    <name evidence="11" type="primary">LOC107426923</name>
</gene>
<dbReference type="NCBIfam" id="TIGR01569">
    <property type="entry name" value="A_tha_TIGR01569"/>
    <property type="match status" value="1"/>
</dbReference>
<feature type="transmembrane region" description="Helical" evidence="8">
    <location>
        <begin position="36"/>
        <end position="54"/>
    </location>
</feature>
<evidence type="ECO:0000256" key="8">
    <source>
        <dbReference type="RuleBase" id="RU361233"/>
    </source>
</evidence>
<protein>
    <recommendedName>
        <fullName evidence="8">CASP-like protein</fullName>
    </recommendedName>
</protein>
<evidence type="ECO:0000256" key="1">
    <source>
        <dbReference type="ARBA" id="ARBA00004651"/>
    </source>
</evidence>
<feature type="domain" description="Casparian strip membrane protein" evidence="9">
    <location>
        <begin position="31"/>
        <end position="184"/>
    </location>
</feature>
<evidence type="ECO:0000256" key="3">
    <source>
        <dbReference type="ARBA" id="ARBA00011489"/>
    </source>
</evidence>
<dbReference type="FunCoup" id="A0A6P4ACH3">
    <property type="interactions" value="360"/>
</dbReference>
<dbReference type="GeneID" id="107426923"/>
<keyword evidence="10" id="KW-1185">Reference proteome</keyword>
<dbReference type="InterPro" id="IPR044173">
    <property type="entry name" value="CASPL"/>
</dbReference>
<accession>A0A6P4ACH3</accession>
<dbReference type="RefSeq" id="XP_015892719.3">
    <property type="nucleotide sequence ID" value="XM_016037233.4"/>
</dbReference>
<name>A0A6P4ACH3_ZIZJJ</name>
<comment type="subcellular location">
    <subcellularLocation>
        <location evidence="1 8">Cell membrane</location>
        <topology evidence="1 8">Multi-pass membrane protein</topology>
    </subcellularLocation>
</comment>
<keyword evidence="5 8" id="KW-0812">Transmembrane</keyword>
<proteinExistence type="inferred from homology"/>
<dbReference type="GO" id="GO:0005886">
    <property type="term" value="C:plasma membrane"/>
    <property type="evidence" value="ECO:0007669"/>
    <property type="project" value="UniProtKB-SubCell"/>
</dbReference>
<dbReference type="Proteomes" id="UP001652623">
    <property type="component" value="Chromosome 11"/>
</dbReference>